<dbReference type="EMBL" id="JBHSXQ010000003">
    <property type="protein sequence ID" value="MFC6905316.1"/>
    <property type="molecule type" value="Genomic_DNA"/>
</dbReference>
<accession>A0ABD5V341</accession>
<feature type="region of interest" description="Disordered" evidence="1">
    <location>
        <begin position="170"/>
        <end position="197"/>
    </location>
</feature>
<name>A0ABD5V341_9EURY</name>
<proteinExistence type="predicted"/>
<dbReference type="RefSeq" id="WP_340603841.1">
    <property type="nucleotide sequence ID" value="NZ_JBBMXV010000003.1"/>
</dbReference>
<gene>
    <name evidence="2" type="ORF">ACFQGH_08935</name>
</gene>
<sequence>MDEKTEELRDLFLDVADDGTVTEQQEETPGSLTDEQPEDERLDDVLDRMGERYEFETDWDDESYRRLVRGFFDEESDAELAEELEVEEASVARARFDLHLLREEDTEFPFELRELRRLRNADEDADLPEELETDEETIERALCVIEAQDEARTANDRFRDEFEEIVTDGDLSSRLARDAREDGLEEATEGMETDVSM</sequence>
<feature type="compositionally biased region" description="Polar residues" evidence="1">
    <location>
        <begin position="21"/>
        <end position="34"/>
    </location>
</feature>
<feature type="compositionally biased region" description="Acidic residues" evidence="1">
    <location>
        <begin position="183"/>
        <end position="197"/>
    </location>
</feature>
<organism evidence="2 3">
    <name type="scientific">Halalkalicoccus tibetensis</name>
    <dbReference type="NCBI Taxonomy" id="175632"/>
    <lineage>
        <taxon>Archaea</taxon>
        <taxon>Methanobacteriati</taxon>
        <taxon>Methanobacteriota</taxon>
        <taxon>Stenosarchaea group</taxon>
        <taxon>Halobacteria</taxon>
        <taxon>Halobacteriales</taxon>
        <taxon>Halococcaceae</taxon>
        <taxon>Halalkalicoccus</taxon>
    </lineage>
</organism>
<feature type="region of interest" description="Disordered" evidence="1">
    <location>
        <begin position="1"/>
        <end position="40"/>
    </location>
</feature>
<feature type="compositionally biased region" description="Basic and acidic residues" evidence="1">
    <location>
        <begin position="1"/>
        <end position="12"/>
    </location>
</feature>
<protein>
    <recommendedName>
        <fullName evidence="4">Conditioned medium-induced protein 4</fullName>
    </recommendedName>
</protein>
<reference evidence="2 3" key="1">
    <citation type="journal article" date="2019" name="Int. J. Syst. Evol. Microbiol.">
        <title>The Global Catalogue of Microorganisms (GCM) 10K type strain sequencing project: providing services to taxonomists for standard genome sequencing and annotation.</title>
        <authorList>
            <consortium name="The Broad Institute Genomics Platform"/>
            <consortium name="The Broad Institute Genome Sequencing Center for Infectious Disease"/>
            <person name="Wu L."/>
            <person name="Ma J."/>
        </authorList>
    </citation>
    <scope>NUCLEOTIDE SEQUENCE [LARGE SCALE GENOMIC DNA]</scope>
    <source>
        <strain evidence="2 3">CGMCC 1.3240</strain>
    </source>
</reference>
<evidence type="ECO:0000313" key="2">
    <source>
        <dbReference type="EMBL" id="MFC6905316.1"/>
    </source>
</evidence>
<evidence type="ECO:0000256" key="1">
    <source>
        <dbReference type="SAM" id="MobiDB-lite"/>
    </source>
</evidence>
<dbReference type="AlphaFoldDB" id="A0ABD5V341"/>
<dbReference type="Proteomes" id="UP001596312">
    <property type="component" value="Unassembled WGS sequence"/>
</dbReference>
<evidence type="ECO:0008006" key="4">
    <source>
        <dbReference type="Google" id="ProtNLM"/>
    </source>
</evidence>
<keyword evidence="3" id="KW-1185">Reference proteome</keyword>
<comment type="caution">
    <text evidence="2">The sequence shown here is derived from an EMBL/GenBank/DDBJ whole genome shotgun (WGS) entry which is preliminary data.</text>
</comment>
<evidence type="ECO:0000313" key="3">
    <source>
        <dbReference type="Proteomes" id="UP001596312"/>
    </source>
</evidence>